<evidence type="ECO:0000256" key="7">
    <source>
        <dbReference type="ARBA" id="ARBA00022679"/>
    </source>
</evidence>
<keyword evidence="5" id="KW-0489">Methyltransferase</keyword>
<feature type="active site" description="Proton donor" evidence="13">
    <location>
        <position position="709"/>
    </location>
</feature>
<evidence type="ECO:0000313" key="17">
    <source>
        <dbReference type="Proteomes" id="UP000654370"/>
    </source>
</evidence>
<feature type="binding site" evidence="11">
    <location>
        <position position="125"/>
    </location>
    <ligand>
        <name>5-methyltetrahydropteroyltri-L-glutamate</name>
        <dbReference type="ChEBI" id="CHEBI:58207"/>
    </ligand>
</feature>
<dbReference type="CDD" id="cd03311">
    <property type="entry name" value="CIMS_C_terminal_like"/>
    <property type="match status" value="1"/>
</dbReference>
<dbReference type="InterPro" id="IPR002629">
    <property type="entry name" value="Met_Synth_C/arc"/>
</dbReference>
<keyword evidence="10" id="KW-0486">Methionine biosynthesis</keyword>
<accession>A0A8H7PZD2</accession>
<feature type="binding site" evidence="11">
    <location>
        <position position="614"/>
    </location>
    <ligand>
        <name>L-methionine</name>
        <dbReference type="ChEBI" id="CHEBI:57844"/>
    </ligand>
</feature>
<feature type="binding site" evidence="12">
    <location>
        <position position="741"/>
    </location>
    <ligand>
        <name>Zn(2+)</name>
        <dbReference type="ChEBI" id="CHEBI:29105"/>
        <label>1</label>
        <note>catalytic</note>
    </ligand>
</feature>
<feature type="domain" description="Cobalamin-independent methionine synthase MetE N-terminal" evidence="15">
    <location>
        <begin position="4"/>
        <end position="319"/>
    </location>
</feature>
<keyword evidence="7" id="KW-0808">Transferase</keyword>
<feature type="binding site" evidence="12">
    <location>
        <position position="656"/>
    </location>
    <ligand>
        <name>Zn(2+)</name>
        <dbReference type="ChEBI" id="CHEBI:29105"/>
        <label>1</label>
        <note>catalytic</note>
    </ligand>
</feature>
<dbReference type="Gene3D" id="3.20.20.210">
    <property type="match status" value="2"/>
</dbReference>
<evidence type="ECO:0000256" key="9">
    <source>
        <dbReference type="ARBA" id="ARBA00022833"/>
    </source>
</evidence>
<keyword evidence="8 12" id="KW-0479">Metal-binding</keyword>
<dbReference type="Proteomes" id="UP000654370">
    <property type="component" value="Unassembled WGS sequence"/>
</dbReference>
<dbReference type="OrthoDB" id="1053771at2759"/>
<comment type="pathway">
    <text evidence="2">Amino-acid biosynthesis; L-methionine biosynthesis via de novo pathway; L-methionine from L-homocysteine (MetE route): step 1/1.</text>
</comment>
<name>A0A8H7PZD2_MORIS</name>
<evidence type="ECO:0000259" key="15">
    <source>
        <dbReference type="Pfam" id="PF08267"/>
    </source>
</evidence>
<keyword evidence="17" id="KW-1185">Reference proteome</keyword>
<evidence type="ECO:0000256" key="6">
    <source>
        <dbReference type="ARBA" id="ARBA00022605"/>
    </source>
</evidence>
<organism evidence="16 17">
    <name type="scientific">Mortierella isabellina</name>
    <name type="common">Filamentous fungus</name>
    <name type="synonym">Umbelopsis isabellina</name>
    <dbReference type="NCBI Taxonomy" id="91625"/>
    <lineage>
        <taxon>Eukaryota</taxon>
        <taxon>Fungi</taxon>
        <taxon>Fungi incertae sedis</taxon>
        <taxon>Mucoromycota</taxon>
        <taxon>Mucoromycotina</taxon>
        <taxon>Umbelopsidomycetes</taxon>
        <taxon>Umbelopsidales</taxon>
        <taxon>Umbelopsidaceae</taxon>
        <taxon>Umbelopsis</taxon>
    </lineage>
</organism>
<comment type="caution">
    <text evidence="16">The sequence shown here is derived from an EMBL/GenBank/DDBJ whole genome shotgun (WGS) entry which is preliminary data.</text>
</comment>
<feature type="binding site" evidence="12">
    <location>
        <position position="658"/>
    </location>
    <ligand>
        <name>Zn(2+)</name>
        <dbReference type="ChEBI" id="CHEBI:29105"/>
        <label>2</label>
    </ligand>
</feature>
<dbReference type="Pfam" id="PF01717">
    <property type="entry name" value="Meth_synt_2"/>
    <property type="match status" value="1"/>
</dbReference>
<evidence type="ECO:0000256" key="2">
    <source>
        <dbReference type="ARBA" id="ARBA00004681"/>
    </source>
</evidence>
<protein>
    <recommendedName>
        <fullName evidence="4">5-methyltetrahydropteroyltriglutamate--homocysteine S-methyltransferase</fullName>
        <ecNumber evidence="4">2.1.1.14</ecNumber>
    </recommendedName>
</protein>
<evidence type="ECO:0000256" key="13">
    <source>
        <dbReference type="PIRSR" id="PIRSR000382-3"/>
    </source>
</evidence>
<evidence type="ECO:0000256" key="1">
    <source>
        <dbReference type="ARBA" id="ARBA00002777"/>
    </source>
</evidence>
<feature type="binding site" evidence="11">
    <location>
        <begin position="530"/>
        <end position="531"/>
    </location>
    <ligand>
        <name>5-methyltetrahydropteroyltri-L-glutamate</name>
        <dbReference type="ChEBI" id="CHEBI:58207"/>
    </ligand>
</feature>
<dbReference type="FunFam" id="3.20.20.210:FF:000002">
    <property type="entry name" value="5-methyltetrahydropteroyltriglutamate--homocysteine methyltransferase"/>
    <property type="match status" value="1"/>
</dbReference>
<dbReference type="EC" id="2.1.1.14" evidence="4"/>
<comment type="similarity">
    <text evidence="3">Belongs to the vitamin-B12 independent methionine synthase family.</text>
</comment>
<feature type="binding site" evidence="11">
    <location>
        <begin position="446"/>
        <end position="448"/>
    </location>
    <ligand>
        <name>L-homocysteine</name>
        <dbReference type="ChEBI" id="CHEBI:58199"/>
    </ligand>
</feature>
<dbReference type="SUPFAM" id="SSF51726">
    <property type="entry name" value="UROD/MetE-like"/>
    <property type="match status" value="2"/>
</dbReference>
<dbReference type="EMBL" id="JAEPQZ010000003">
    <property type="protein sequence ID" value="KAG2183237.1"/>
    <property type="molecule type" value="Genomic_DNA"/>
</dbReference>
<dbReference type="InterPro" id="IPR006276">
    <property type="entry name" value="Cobalamin-indep_Met_synthase"/>
</dbReference>
<evidence type="ECO:0000256" key="4">
    <source>
        <dbReference type="ARBA" id="ARBA00012034"/>
    </source>
</evidence>
<evidence type="ECO:0000256" key="10">
    <source>
        <dbReference type="ARBA" id="ARBA00023167"/>
    </source>
</evidence>
<dbReference type="HAMAP" id="MF_00172">
    <property type="entry name" value="Meth_synth"/>
    <property type="match status" value="1"/>
</dbReference>
<evidence type="ECO:0000256" key="12">
    <source>
        <dbReference type="PIRSR" id="PIRSR000382-2"/>
    </source>
</evidence>
<dbReference type="GO" id="GO:0008270">
    <property type="term" value="F:zinc ion binding"/>
    <property type="evidence" value="ECO:0007669"/>
    <property type="project" value="InterPro"/>
</dbReference>
<keyword evidence="9 12" id="KW-0862">Zinc</keyword>
<dbReference type="UniPathway" id="UPA00051">
    <property type="reaction ID" value="UER00082"/>
</dbReference>
<dbReference type="GO" id="GO:0032259">
    <property type="term" value="P:methylation"/>
    <property type="evidence" value="ECO:0007669"/>
    <property type="project" value="UniProtKB-KW"/>
</dbReference>
<feature type="binding site" evidence="11">
    <location>
        <begin position="446"/>
        <end position="448"/>
    </location>
    <ligand>
        <name>L-methionine</name>
        <dbReference type="ChEBI" id="CHEBI:57844"/>
    </ligand>
</feature>
<sequence>MVSATNLGFPYVGAKRELKKVVESFWSGKASEADLVSGAGKLQELHWKVQQEQGIEQIPSGDFTLYDRVLDTACNFGVIPQRYQHIQNPLEQYFAMGRGLQKAATETSEKVDVPAMEMKKWFDTNYHFIVPEFEPTQKFELKAPRVLEQFKHAKSLGIKTRPVVLGPVSFLHLGKPAKGADAFNTLELLPKVLPLYTELFKQLAAAGAEWIQVDEPILILDLDSEVKLAFEKAYKTLKGASQAKTLLTTYFGRLDNNIYVVKDNVDGIHLDLARNPEQLEAVLPILNDKQVLSLGLVDGRNIWKDDLNKSLDLAEKAVKALGSERVFVAPSCSLAHSPYSTAFEKKIKSENPELFSWLSYSVEKCAEVSTIAKALNGGRASVQAELDANAADLESRRTSKQTTNPEVRERVAQVPAKDYKRASPFPHRRDAQVKKLNLPLFPTTTIGSFPQTKDIRVARQKHNKGEISDAEYDQFIKEEMKRVVEFQEKVGLDVFVHGEPERNDMVEHFGHLLHGYGFTENGWVVSYGSRCVKPPVIYGDVSRRCPMTIDEIVYAQSLTKKPMKGMLTGPVTMMKWSFIRNDIPAKDLCTQIALALRDEVVDLETAGIPCIQVDEPAIREGLPLRRQDWDAYLEWSVGAFRLSTSGVRDDTQIHTHMCYSDFNDIFDAIQALDADVITIENSKSDEKLLKIFERKQYTNEIGPGLYDIHSPRVPSVEEMKTRFGDMLKYLPKHLLWANPDCGLKSRGWPEVEAALINMVEVAKHFRDQESA</sequence>
<dbReference type="GO" id="GO:0009086">
    <property type="term" value="P:methionine biosynthetic process"/>
    <property type="evidence" value="ECO:0007669"/>
    <property type="project" value="UniProtKB-KW"/>
</dbReference>
<feature type="domain" description="Cobalamin-independent methionine synthase MetE C-terminal/archaeal" evidence="14">
    <location>
        <begin position="441"/>
        <end position="763"/>
    </location>
</feature>
<dbReference type="NCBIfam" id="NF003556">
    <property type="entry name" value="PRK05222.1"/>
    <property type="match status" value="1"/>
</dbReference>
<dbReference type="GO" id="GO:0003871">
    <property type="term" value="F:5-methyltetrahydropteroyltriglutamate-homocysteine S-methyltransferase activity"/>
    <property type="evidence" value="ECO:0007669"/>
    <property type="project" value="UniProtKB-EC"/>
</dbReference>
<evidence type="ECO:0000256" key="3">
    <source>
        <dbReference type="ARBA" id="ARBA00009553"/>
    </source>
</evidence>
<keyword evidence="6" id="KW-0028">Amino-acid biosynthesis</keyword>
<dbReference type="NCBIfam" id="TIGR01371">
    <property type="entry name" value="met_syn_B12ind"/>
    <property type="match status" value="1"/>
</dbReference>
<dbReference type="CDD" id="cd03312">
    <property type="entry name" value="CIMS_N_terminal_like"/>
    <property type="match status" value="1"/>
</dbReference>
<evidence type="ECO:0000256" key="5">
    <source>
        <dbReference type="ARBA" id="ARBA00022603"/>
    </source>
</evidence>
<comment type="function">
    <text evidence="1">Catalyzes the transfer of a methyl group from 5-methyltetrahydrofolate to homocysteine resulting in methionine formation.</text>
</comment>
<feature type="binding site" evidence="11">
    <location>
        <position position="576"/>
    </location>
    <ligand>
        <name>5-methyltetrahydropteroyltri-L-glutamate</name>
        <dbReference type="ChEBI" id="CHEBI:58207"/>
    </ligand>
</feature>
<evidence type="ECO:0000259" key="14">
    <source>
        <dbReference type="Pfam" id="PF01717"/>
    </source>
</evidence>
<dbReference type="AlphaFoldDB" id="A0A8H7PZD2"/>
<feature type="binding site" evidence="12">
    <location>
        <position position="680"/>
    </location>
    <ligand>
        <name>Zn(2+)</name>
        <dbReference type="ChEBI" id="CHEBI:29105"/>
        <label>1</label>
        <note>catalytic</note>
    </ligand>
</feature>
<dbReference type="InterPro" id="IPR013215">
    <property type="entry name" value="Cbl-indep_Met_Synth_N"/>
</dbReference>
<evidence type="ECO:0000256" key="8">
    <source>
        <dbReference type="ARBA" id="ARBA00022723"/>
    </source>
</evidence>
<dbReference type="PIRSF" id="PIRSF000382">
    <property type="entry name" value="MeTrfase_B12_ind"/>
    <property type="match status" value="1"/>
</dbReference>
<feature type="binding site" evidence="11">
    <location>
        <position position="499"/>
    </location>
    <ligand>
        <name>L-methionine</name>
        <dbReference type="ChEBI" id="CHEBI:57844"/>
    </ligand>
</feature>
<evidence type="ECO:0000313" key="16">
    <source>
        <dbReference type="EMBL" id="KAG2183237.1"/>
    </source>
</evidence>
<dbReference type="Pfam" id="PF08267">
    <property type="entry name" value="Meth_synt_1"/>
    <property type="match status" value="1"/>
</dbReference>
<evidence type="ECO:0000256" key="11">
    <source>
        <dbReference type="PIRSR" id="PIRSR000382-1"/>
    </source>
</evidence>
<proteinExistence type="inferred from homology"/>
<comment type="cofactor">
    <cofactor evidence="12">
        <name>Zn(2+)</name>
        <dbReference type="ChEBI" id="CHEBI:29105"/>
    </cofactor>
    <text evidence="12">Binds 2 Zn(2+) ions per subunit.</text>
</comment>
<reference evidence="16" key="1">
    <citation type="submission" date="2020-12" db="EMBL/GenBank/DDBJ databases">
        <title>Metabolic potential, ecology and presence of endohyphal bacteria is reflected in genomic diversity of Mucoromycotina.</title>
        <authorList>
            <person name="Muszewska A."/>
            <person name="Okrasinska A."/>
            <person name="Steczkiewicz K."/>
            <person name="Drgas O."/>
            <person name="Orlowska M."/>
            <person name="Perlinska-Lenart U."/>
            <person name="Aleksandrzak-Piekarczyk T."/>
            <person name="Szatraj K."/>
            <person name="Zielenkiewicz U."/>
            <person name="Pilsyk S."/>
            <person name="Malc E."/>
            <person name="Mieczkowski P."/>
            <person name="Kruszewska J.S."/>
            <person name="Biernat P."/>
            <person name="Pawlowska J."/>
        </authorList>
    </citation>
    <scope>NUCLEOTIDE SEQUENCE</scope>
    <source>
        <strain evidence="16">WA0000067209</strain>
    </source>
</reference>
<gene>
    <name evidence="16" type="ORF">INT43_006241</name>
</gene>
<feature type="binding site" evidence="11">
    <location>
        <position position="19"/>
    </location>
    <ligand>
        <name>5-methyltetrahydropteroyltri-L-glutamate</name>
        <dbReference type="ChEBI" id="CHEBI:58207"/>
    </ligand>
</feature>
<dbReference type="InterPro" id="IPR038071">
    <property type="entry name" value="UROD/MetE-like_sf"/>
</dbReference>
<feature type="binding site" evidence="11">
    <location>
        <position position="614"/>
    </location>
    <ligand>
        <name>L-homocysteine</name>
        <dbReference type="ChEBI" id="CHEBI:58199"/>
    </ligand>
</feature>
<dbReference type="PANTHER" id="PTHR30519">
    <property type="entry name" value="5-METHYLTETRAHYDROPTEROYLTRIGLUTAMATE--HOMOCYSTEINE METHYLTRANSFERASE"/>
    <property type="match status" value="1"/>
</dbReference>